<comment type="caution">
    <text evidence="6">Lacks conserved residue(s) required for the propagation of feature annotation.</text>
</comment>
<keyword evidence="4 6" id="KW-0560">Oxidoreductase</keyword>
<accession>A0A9X2IH70</accession>
<dbReference type="GO" id="GO:0050661">
    <property type="term" value="F:NADP binding"/>
    <property type="evidence" value="ECO:0007669"/>
    <property type="project" value="UniProtKB-UniRule"/>
</dbReference>
<proteinExistence type="inferred from homology"/>
<feature type="binding site" evidence="6">
    <location>
        <position position="131"/>
    </location>
    <ligand>
        <name>FAD</name>
        <dbReference type="ChEBI" id="CHEBI:57692"/>
    </ligand>
</feature>
<dbReference type="AlphaFoldDB" id="A0A9X2IH70"/>
<evidence type="ECO:0000256" key="3">
    <source>
        <dbReference type="ARBA" id="ARBA00022857"/>
    </source>
</evidence>
<dbReference type="PRINTS" id="PR00368">
    <property type="entry name" value="FADPNR"/>
</dbReference>
<evidence type="ECO:0000313" key="8">
    <source>
        <dbReference type="EMBL" id="MCM0622748.1"/>
    </source>
</evidence>
<evidence type="ECO:0000256" key="1">
    <source>
        <dbReference type="ARBA" id="ARBA00022630"/>
    </source>
</evidence>
<dbReference type="GO" id="GO:0004324">
    <property type="term" value="F:ferredoxin-NADP+ reductase activity"/>
    <property type="evidence" value="ECO:0007669"/>
    <property type="project" value="UniProtKB-UniRule"/>
</dbReference>
<dbReference type="Proteomes" id="UP001139485">
    <property type="component" value="Unassembled WGS sequence"/>
</dbReference>
<comment type="caution">
    <text evidence="8">The sequence shown here is derived from an EMBL/GenBank/DDBJ whole genome shotgun (WGS) entry which is preliminary data.</text>
</comment>
<dbReference type="HAMAP" id="MF_01685">
    <property type="entry name" value="FENR2"/>
    <property type="match status" value="1"/>
</dbReference>
<evidence type="ECO:0000256" key="2">
    <source>
        <dbReference type="ARBA" id="ARBA00022827"/>
    </source>
</evidence>
<organism evidence="8 9">
    <name type="scientific">Nocardioides bruguierae</name>
    <dbReference type="NCBI Taxonomy" id="2945102"/>
    <lineage>
        <taxon>Bacteria</taxon>
        <taxon>Bacillati</taxon>
        <taxon>Actinomycetota</taxon>
        <taxon>Actinomycetes</taxon>
        <taxon>Propionibacteriales</taxon>
        <taxon>Nocardioidaceae</taxon>
        <taxon>Nocardioides</taxon>
    </lineage>
</organism>
<dbReference type="Gene3D" id="3.50.50.60">
    <property type="entry name" value="FAD/NAD(P)-binding domain"/>
    <property type="match status" value="2"/>
</dbReference>
<dbReference type="GO" id="GO:0050660">
    <property type="term" value="F:flavin adenine dinucleotide binding"/>
    <property type="evidence" value="ECO:0007669"/>
    <property type="project" value="UniProtKB-UniRule"/>
</dbReference>
<feature type="binding site" evidence="6">
    <location>
        <position position="329"/>
    </location>
    <ligand>
        <name>FAD</name>
        <dbReference type="ChEBI" id="CHEBI:57692"/>
    </ligand>
</feature>
<keyword evidence="9" id="KW-1185">Reference proteome</keyword>
<dbReference type="InterPro" id="IPR050097">
    <property type="entry name" value="Ferredoxin-NADP_redctase_2"/>
</dbReference>
<evidence type="ECO:0000313" key="9">
    <source>
        <dbReference type="Proteomes" id="UP001139485"/>
    </source>
</evidence>
<evidence type="ECO:0000259" key="7">
    <source>
        <dbReference type="Pfam" id="PF07992"/>
    </source>
</evidence>
<dbReference type="SUPFAM" id="SSF51905">
    <property type="entry name" value="FAD/NAD(P)-binding domain"/>
    <property type="match status" value="1"/>
</dbReference>
<protein>
    <recommendedName>
        <fullName evidence="6">Ferredoxin--NADP reductase</fullName>
        <shortName evidence="6">FNR</shortName>
        <shortName evidence="6">Fd-NADP(+) reductase</shortName>
        <ecNumber evidence="6">1.18.1.2</ecNumber>
    </recommendedName>
</protein>
<feature type="binding site" evidence="6">
    <location>
        <position position="97"/>
    </location>
    <ligand>
        <name>FAD</name>
        <dbReference type="ChEBI" id="CHEBI:57692"/>
    </ligand>
</feature>
<comment type="similarity">
    <text evidence="6">Belongs to the ferredoxin--NADP reductase type 2 family.</text>
</comment>
<sequence>MSGSTSRSTSDPVRVDLAIVGAGPVGLYAAYYAGFRGMSVAVIDALEQVGGQMSAMYPEKMVYDVAGFPAVKAADLVQRLAEQAAASSPRYLLGEQVAGLTHVDDRVELQTAADTTVVASAVLLTAGIGSFTPRPLPAGGEYVGRGVMHFVPQLEELRDLDIVVVGGGDSAVDWALSLEQIASSVGIVHRRDVFRAHEASLSRLRSSTVEILTPYEVGALHGEPQLRAVTLVSDDCVIEREAQVVVAALGFKADLGPIRRWGIDMTGRLIAVDRAQRTSLPRVFAAGDCCGHADKVSLISVGFGEAATAVNHAAPLVHDGAVVVPGHSSDEPH</sequence>
<dbReference type="InterPro" id="IPR036188">
    <property type="entry name" value="FAD/NAD-bd_sf"/>
</dbReference>
<comment type="catalytic activity">
    <reaction evidence="5">
        <text>[thioredoxin]-dithiol + NADP(+) = [thioredoxin]-disulfide + NADPH + H(+)</text>
        <dbReference type="Rhea" id="RHEA:20345"/>
        <dbReference type="Rhea" id="RHEA-COMP:10698"/>
        <dbReference type="Rhea" id="RHEA-COMP:10700"/>
        <dbReference type="ChEBI" id="CHEBI:15378"/>
        <dbReference type="ChEBI" id="CHEBI:29950"/>
        <dbReference type="ChEBI" id="CHEBI:50058"/>
        <dbReference type="ChEBI" id="CHEBI:57783"/>
        <dbReference type="ChEBI" id="CHEBI:58349"/>
        <dbReference type="EC" id="1.8.1.9"/>
    </reaction>
</comment>
<comment type="subunit">
    <text evidence="6">Homodimer.</text>
</comment>
<feature type="binding site" evidence="6">
    <location>
        <position position="44"/>
    </location>
    <ligand>
        <name>FAD</name>
        <dbReference type="ChEBI" id="CHEBI:57692"/>
    </ligand>
</feature>
<dbReference type="EC" id="1.18.1.2" evidence="6"/>
<evidence type="ECO:0000256" key="4">
    <source>
        <dbReference type="ARBA" id="ARBA00023002"/>
    </source>
</evidence>
<evidence type="ECO:0000256" key="6">
    <source>
        <dbReference type="HAMAP-Rule" id="MF_01685"/>
    </source>
</evidence>
<feature type="domain" description="FAD/NAD(P)-binding" evidence="7">
    <location>
        <begin position="16"/>
        <end position="311"/>
    </location>
</feature>
<comment type="catalytic activity">
    <reaction evidence="6">
        <text>2 reduced [2Fe-2S]-[ferredoxin] + NADP(+) + H(+) = 2 oxidized [2Fe-2S]-[ferredoxin] + NADPH</text>
        <dbReference type="Rhea" id="RHEA:20125"/>
        <dbReference type="Rhea" id="RHEA-COMP:10000"/>
        <dbReference type="Rhea" id="RHEA-COMP:10001"/>
        <dbReference type="ChEBI" id="CHEBI:15378"/>
        <dbReference type="ChEBI" id="CHEBI:33737"/>
        <dbReference type="ChEBI" id="CHEBI:33738"/>
        <dbReference type="ChEBI" id="CHEBI:57783"/>
        <dbReference type="ChEBI" id="CHEBI:58349"/>
        <dbReference type="EC" id="1.18.1.2"/>
    </reaction>
</comment>
<dbReference type="Pfam" id="PF07992">
    <property type="entry name" value="Pyr_redox_2"/>
    <property type="match status" value="1"/>
</dbReference>
<dbReference type="InterPro" id="IPR022890">
    <property type="entry name" value="Fd--NADP_Rdtase_type_2"/>
</dbReference>
<dbReference type="InterPro" id="IPR023753">
    <property type="entry name" value="FAD/NAD-binding_dom"/>
</dbReference>
<keyword evidence="1 6" id="KW-0285">Flavoprotein</keyword>
<dbReference type="PRINTS" id="PR00469">
    <property type="entry name" value="PNDRDTASEII"/>
</dbReference>
<comment type="cofactor">
    <cofactor evidence="6">
        <name>FAD</name>
        <dbReference type="ChEBI" id="CHEBI:57692"/>
    </cofactor>
    <text evidence="6">Binds 1 FAD per subunit.</text>
</comment>
<dbReference type="EMBL" id="JAMOIL010000047">
    <property type="protein sequence ID" value="MCM0622748.1"/>
    <property type="molecule type" value="Genomic_DNA"/>
</dbReference>
<feature type="binding site" evidence="6">
    <location>
        <position position="52"/>
    </location>
    <ligand>
        <name>FAD</name>
        <dbReference type="ChEBI" id="CHEBI:57692"/>
    </ligand>
</feature>
<keyword evidence="3 6" id="KW-0521">NADP</keyword>
<keyword evidence="2 6" id="KW-0274">FAD</keyword>
<feature type="binding site" evidence="6">
    <location>
        <position position="57"/>
    </location>
    <ligand>
        <name>FAD</name>
        <dbReference type="ChEBI" id="CHEBI:57692"/>
    </ligand>
</feature>
<feature type="binding site" evidence="6">
    <location>
        <position position="288"/>
    </location>
    <ligand>
        <name>FAD</name>
        <dbReference type="ChEBI" id="CHEBI:57692"/>
    </ligand>
</feature>
<name>A0A9X2IH70_9ACTN</name>
<gene>
    <name evidence="8" type="ORF">M8330_20870</name>
</gene>
<dbReference type="GO" id="GO:0004791">
    <property type="term" value="F:thioredoxin-disulfide reductase (NADPH) activity"/>
    <property type="evidence" value="ECO:0007669"/>
    <property type="project" value="UniProtKB-EC"/>
</dbReference>
<reference evidence="8" key="1">
    <citation type="submission" date="2022-05" db="EMBL/GenBank/DDBJ databases">
        <authorList>
            <person name="Tuo L."/>
        </authorList>
    </citation>
    <scope>NUCLEOTIDE SEQUENCE</scope>
    <source>
        <strain evidence="8">BSK12Z-4</strain>
    </source>
</reference>
<dbReference type="RefSeq" id="WP_250828915.1">
    <property type="nucleotide sequence ID" value="NZ_JAMOIL010000047.1"/>
</dbReference>
<evidence type="ECO:0000256" key="5">
    <source>
        <dbReference type="ARBA" id="ARBA00048132"/>
    </source>
</evidence>
<dbReference type="PANTHER" id="PTHR48105">
    <property type="entry name" value="THIOREDOXIN REDUCTASE 1-RELATED-RELATED"/>
    <property type="match status" value="1"/>
</dbReference>